<dbReference type="InterPro" id="IPR023198">
    <property type="entry name" value="PGP-like_dom2"/>
</dbReference>
<dbReference type="CDD" id="cd07505">
    <property type="entry name" value="HAD_BPGM-like"/>
    <property type="match status" value="1"/>
</dbReference>
<reference evidence="5 6" key="1">
    <citation type="journal article" date="2020" name="Harmful Algae">
        <title>Molecular and morphological characterization of a novel dihydroanatoxin-a producing Microcoleus species (cyanobacteria) from the Russian River, California, USA.</title>
        <authorList>
            <person name="Conklin K.Y."/>
            <person name="Stancheva R."/>
            <person name="Otten T.G."/>
            <person name="Fadness R."/>
            <person name="Boyer G.L."/>
            <person name="Read B."/>
            <person name="Zhang X."/>
            <person name="Sheath R.G."/>
        </authorList>
    </citation>
    <scope>NUCLEOTIDE SEQUENCE [LARGE SCALE GENOMIC DNA]</scope>
    <source>
        <strain evidence="5 6">PTRS2</strain>
    </source>
</reference>
<dbReference type="SUPFAM" id="SSF56784">
    <property type="entry name" value="HAD-like"/>
    <property type="match status" value="1"/>
</dbReference>
<dbReference type="InterPro" id="IPR006439">
    <property type="entry name" value="HAD-SF_hydro_IA"/>
</dbReference>
<protein>
    <submittedName>
        <fullName evidence="5">HAD family phosphatase</fullName>
    </submittedName>
</protein>
<evidence type="ECO:0000256" key="1">
    <source>
        <dbReference type="ARBA" id="ARBA00001946"/>
    </source>
</evidence>
<dbReference type="Proteomes" id="UP001384579">
    <property type="component" value="Unassembled WGS sequence"/>
</dbReference>
<comment type="caution">
    <text evidence="5">The sequence shown here is derived from an EMBL/GenBank/DDBJ whole genome shotgun (WGS) entry which is preliminary data.</text>
</comment>
<dbReference type="InterPro" id="IPR036412">
    <property type="entry name" value="HAD-like_sf"/>
</dbReference>
<dbReference type="InterPro" id="IPR023214">
    <property type="entry name" value="HAD_sf"/>
</dbReference>
<dbReference type="Pfam" id="PF00702">
    <property type="entry name" value="Hydrolase"/>
    <property type="match status" value="1"/>
</dbReference>
<proteinExistence type="inferred from homology"/>
<dbReference type="Gene3D" id="3.40.50.1000">
    <property type="entry name" value="HAD superfamily/HAD-like"/>
    <property type="match status" value="1"/>
</dbReference>
<dbReference type="EMBL" id="JBBLXS010000054">
    <property type="protein sequence ID" value="MEK0184483.1"/>
    <property type="molecule type" value="Genomic_DNA"/>
</dbReference>
<keyword evidence="4" id="KW-0460">Magnesium</keyword>
<evidence type="ECO:0000256" key="2">
    <source>
        <dbReference type="ARBA" id="ARBA00006171"/>
    </source>
</evidence>
<comment type="cofactor">
    <cofactor evidence="1">
        <name>Mg(2+)</name>
        <dbReference type="ChEBI" id="CHEBI:18420"/>
    </cofactor>
</comment>
<dbReference type="Gene3D" id="1.10.150.240">
    <property type="entry name" value="Putative phosphatase, domain 2"/>
    <property type="match status" value="1"/>
</dbReference>
<dbReference type="RefSeq" id="WP_340522831.1">
    <property type="nucleotide sequence ID" value="NZ_JBBLXS010000054.1"/>
</dbReference>
<evidence type="ECO:0000256" key="4">
    <source>
        <dbReference type="ARBA" id="ARBA00022842"/>
    </source>
</evidence>
<keyword evidence="3" id="KW-0479">Metal-binding</keyword>
<evidence type="ECO:0000256" key="3">
    <source>
        <dbReference type="ARBA" id="ARBA00022723"/>
    </source>
</evidence>
<dbReference type="PRINTS" id="PR00413">
    <property type="entry name" value="HADHALOGNASE"/>
</dbReference>
<name>A0ABU8YJF1_9CYAN</name>
<accession>A0ABU8YJF1</accession>
<organism evidence="5 6">
    <name type="scientific">Microcoleus anatoxicus PTRS2</name>
    <dbReference type="NCBI Taxonomy" id="2705321"/>
    <lineage>
        <taxon>Bacteria</taxon>
        <taxon>Bacillati</taxon>
        <taxon>Cyanobacteriota</taxon>
        <taxon>Cyanophyceae</taxon>
        <taxon>Oscillatoriophycideae</taxon>
        <taxon>Oscillatoriales</taxon>
        <taxon>Microcoleaceae</taxon>
        <taxon>Microcoleus</taxon>
        <taxon>Microcoleus anatoxicus</taxon>
    </lineage>
</organism>
<evidence type="ECO:0000313" key="6">
    <source>
        <dbReference type="Proteomes" id="UP001384579"/>
    </source>
</evidence>
<sequence>MTLKAVFFDFNGVIIHDEQMHEQIIDKLMLEENLQLKRGEFRAVCLGKSDRACIVELLSRRGRFVTEVYLQRLLRSKAQAYQARIDSLETLPIYSGLAEFIAKIRAAGLKMAIVSGAMRSDIESVLNLAGWTENFELIVTGDDVKASKPAPEGYLLAVELMNQKYPGWNLEPGECLAVENTLAGIEAAKTAGIQVLGVTHTYPFHMIQRQANWTVDFFADLELERVQELCM</sequence>
<keyword evidence="6" id="KW-1185">Reference proteome</keyword>
<dbReference type="SFLD" id="SFLDS00003">
    <property type="entry name" value="Haloacid_Dehalogenase"/>
    <property type="match status" value="1"/>
</dbReference>
<dbReference type="PANTHER" id="PTHR46193">
    <property type="entry name" value="6-PHOSPHOGLUCONATE PHOSPHATASE"/>
    <property type="match status" value="1"/>
</dbReference>
<dbReference type="InterPro" id="IPR051600">
    <property type="entry name" value="Beta-PGM-like"/>
</dbReference>
<dbReference type="SFLD" id="SFLDG01129">
    <property type="entry name" value="C1.5:_HAD__Beta-PGM__Phosphata"/>
    <property type="match status" value="1"/>
</dbReference>
<dbReference type="PANTHER" id="PTHR46193:SF21">
    <property type="entry name" value="SLL1138 PROTEIN"/>
    <property type="match status" value="1"/>
</dbReference>
<evidence type="ECO:0000313" key="5">
    <source>
        <dbReference type="EMBL" id="MEK0184483.1"/>
    </source>
</evidence>
<comment type="similarity">
    <text evidence="2">Belongs to the HAD-like hydrolase superfamily. CbbY/CbbZ/Gph/YieH family.</text>
</comment>
<gene>
    <name evidence="5" type="ORF">WMG39_06395</name>
</gene>
<dbReference type="NCBIfam" id="TIGR01509">
    <property type="entry name" value="HAD-SF-IA-v3"/>
    <property type="match status" value="1"/>
</dbReference>